<dbReference type="AlphaFoldDB" id="L8JN56"/>
<comment type="caution">
    <text evidence="1">The sequence shown here is derived from an EMBL/GenBank/DDBJ whole genome shotgun (WGS) entry which is preliminary data.</text>
</comment>
<organism evidence="1 2">
    <name type="scientific">Fulvivirga imtechensis AK7</name>
    <dbReference type="NCBI Taxonomy" id="1237149"/>
    <lineage>
        <taxon>Bacteria</taxon>
        <taxon>Pseudomonadati</taxon>
        <taxon>Bacteroidota</taxon>
        <taxon>Cytophagia</taxon>
        <taxon>Cytophagales</taxon>
        <taxon>Fulvivirgaceae</taxon>
        <taxon>Fulvivirga</taxon>
    </lineage>
</organism>
<name>L8JN56_9BACT</name>
<sequence length="43" mass="4903">MIRSLLCAEITCMFISPFARHSVRLIINNKDVGVGKYVWIHGL</sequence>
<dbReference type="Proteomes" id="UP000011135">
    <property type="component" value="Unassembled WGS sequence"/>
</dbReference>
<reference evidence="1 2" key="1">
    <citation type="submission" date="2012-12" db="EMBL/GenBank/DDBJ databases">
        <title>Genome assembly of Fulvivirga imtechensis AK7.</title>
        <authorList>
            <person name="Nupur N."/>
            <person name="Khatri I."/>
            <person name="Kumar R."/>
            <person name="Subramanian S."/>
            <person name="Pinnaka A."/>
        </authorList>
    </citation>
    <scope>NUCLEOTIDE SEQUENCE [LARGE SCALE GENOMIC DNA]</scope>
    <source>
        <strain evidence="1 2">AK7</strain>
    </source>
</reference>
<dbReference type="EMBL" id="AMZN01000055">
    <property type="protein sequence ID" value="ELR70240.1"/>
    <property type="molecule type" value="Genomic_DNA"/>
</dbReference>
<proteinExistence type="predicted"/>
<gene>
    <name evidence="1" type="ORF">C900_03925</name>
</gene>
<evidence type="ECO:0000313" key="1">
    <source>
        <dbReference type="EMBL" id="ELR70240.1"/>
    </source>
</evidence>
<dbReference type="STRING" id="1237149.C900_03925"/>
<accession>L8JN56</accession>
<keyword evidence="2" id="KW-1185">Reference proteome</keyword>
<evidence type="ECO:0000313" key="2">
    <source>
        <dbReference type="Proteomes" id="UP000011135"/>
    </source>
</evidence>
<protein>
    <submittedName>
        <fullName evidence="1">Uncharacterized protein</fullName>
    </submittedName>
</protein>